<reference evidence="1 2" key="1">
    <citation type="submission" date="2024-03" db="EMBL/GenBank/DDBJ databases">
        <title>Human intestinal bacterial collection.</title>
        <authorList>
            <person name="Pauvert C."/>
            <person name="Hitch T.C.A."/>
            <person name="Clavel T."/>
        </authorList>
    </citation>
    <scope>NUCLEOTIDE SEQUENCE [LARGE SCALE GENOMIC DNA]</scope>
    <source>
        <strain evidence="1 2">CLA-AP-H34</strain>
    </source>
</reference>
<protein>
    <submittedName>
        <fullName evidence="1">Uncharacterized protein</fullName>
    </submittedName>
</protein>
<evidence type="ECO:0000313" key="2">
    <source>
        <dbReference type="Proteomes" id="UP001440599"/>
    </source>
</evidence>
<evidence type="ECO:0000313" key="1">
    <source>
        <dbReference type="EMBL" id="MEQ2456708.1"/>
    </source>
</evidence>
<sequence>MTLLELSADYRASAAALQTRALELEQQRRSTDSRELRLRLDGRIRLLRTMWREARELAVLCEHYYERGYRRNVRYTL</sequence>
<keyword evidence="2" id="KW-1185">Reference proteome</keyword>
<comment type="caution">
    <text evidence="1">The sequence shown here is derived from an EMBL/GenBank/DDBJ whole genome shotgun (WGS) entry which is preliminary data.</text>
</comment>
<dbReference type="Proteomes" id="UP001440599">
    <property type="component" value="Unassembled WGS sequence"/>
</dbReference>
<gene>
    <name evidence="1" type="ORF">WMO45_09245</name>
</gene>
<dbReference type="RefSeq" id="WP_349140391.1">
    <property type="nucleotide sequence ID" value="NZ_JBBMFT010000005.1"/>
</dbReference>
<name>A0ABV1EQ30_9FIRM</name>
<dbReference type="EMBL" id="JBBMFT010000005">
    <property type="protein sequence ID" value="MEQ2456708.1"/>
    <property type="molecule type" value="Genomic_DNA"/>
</dbReference>
<accession>A0ABV1EQ30</accession>
<organism evidence="1 2">
    <name type="scientific">Flavonifractor hominis</name>
    <dbReference type="NCBI Taxonomy" id="3133178"/>
    <lineage>
        <taxon>Bacteria</taxon>
        <taxon>Bacillati</taxon>
        <taxon>Bacillota</taxon>
        <taxon>Clostridia</taxon>
        <taxon>Eubacteriales</taxon>
        <taxon>Oscillospiraceae</taxon>
        <taxon>Flavonifractor</taxon>
    </lineage>
</organism>
<proteinExistence type="predicted"/>